<accession>A0A8J6YAS2</accession>
<gene>
    <name evidence="1" type="ORF">IFJ97_02985</name>
</gene>
<dbReference type="Proteomes" id="UP000598633">
    <property type="component" value="Unassembled WGS sequence"/>
</dbReference>
<dbReference type="AlphaFoldDB" id="A0A8J6YAS2"/>
<reference evidence="1 2" key="1">
    <citation type="submission" date="2020-08" db="EMBL/GenBank/DDBJ databases">
        <title>Acidobacteriota in marine sediments use diverse sulfur dissimilation pathways.</title>
        <authorList>
            <person name="Wasmund K."/>
        </authorList>
    </citation>
    <scope>NUCLEOTIDE SEQUENCE [LARGE SCALE GENOMIC DNA]</scope>
    <source>
        <strain evidence="1">MAG AM3-A</strain>
    </source>
</reference>
<evidence type="ECO:0000313" key="2">
    <source>
        <dbReference type="Proteomes" id="UP000598633"/>
    </source>
</evidence>
<sequence length="83" mass="9481">MSEGNAKLGGRQAIDEIVGRMAEPDFTVRHRRVPEIPATGAHVSPEMLAMISPKSRYVRRWKRHARRCLPCANVFRYYGISLD</sequence>
<proteinExistence type="predicted"/>
<dbReference type="EMBL" id="JACXWA010000054">
    <property type="protein sequence ID" value="MBD3870310.1"/>
    <property type="molecule type" value="Genomic_DNA"/>
</dbReference>
<name>A0A8J6YAS2_9BACT</name>
<protein>
    <submittedName>
        <fullName evidence="1">Uncharacterized protein</fullName>
    </submittedName>
</protein>
<evidence type="ECO:0000313" key="1">
    <source>
        <dbReference type="EMBL" id="MBD3870310.1"/>
    </source>
</evidence>
<organism evidence="1 2">
    <name type="scientific">Candidatus Sulfomarinibacter kjeldsenii</name>
    <dbReference type="NCBI Taxonomy" id="2885994"/>
    <lineage>
        <taxon>Bacteria</taxon>
        <taxon>Pseudomonadati</taxon>
        <taxon>Acidobacteriota</taxon>
        <taxon>Thermoanaerobaculia</taxon>
        <taxon>Thermoanaerobaculales</taxon>
        <taxon>Candidatus Sulfomarinibacteraceae</taxon>
        <taxon>Candidatus Sulfomarinibacter</taxon>
    </lineage>
</organism>
<comment type="caution">
    <text evidence="1">The sequence shown here is derived from an EMBL/GenBank/DDBJ whole genome shotgun (WGS) entry which is preliminary data.</text>
</comment>